<proteinExistence type="predicted"/>
<keyword evidence="1" id="KW-1133">Transmembrane helix</keyword>
<feature type="transmembrane region" description="Helical" evidence="1">
    <location>
        <begin position="56"/>
        <end position="77"/>
    </location>
</feature>
<dbReference type="Proteomes" id="UP000011645">
    <property type="component" value="Unassembled WGS sequence"/>
</dbReference>
<protein>
    <submittedName>
        <fullName evidence="2">Uncharacterized protein</fullName>
    </submittedName>
</protein>
<evidence type="ECO:0000256" key="1">
    <source>
        <dbReference type="SAM" id="Phobius"/>
    </source>
</evidence>
<gene>
    <name evidence="2" type="ORF">C497_02167</name>
</gene>
<sequence>MLLIGSLAVLFYSQVLDEAIAGWKDLVTLCAIGGQWGTPLGVYLSATVTATTLLDLLTLFGHMLHVFAAVGVSIAYLRHRTEVTTTRTEAA</sequence>
<evidence type="ECO:0000313" key="2">
    <source>
        <dbReference type="EMBL" id="ELY40850.1"/>
    </source>
</evidence>
<keyword evidence="1" id="KW-0812">Transmembrane</keyword>
<name>L9VUH6_HALJB</name>
<evidence type="ECO:0000313" key="3">
    <source>
        <dbReference type="Proteomes" id="UP000011645"/>
    </source>
</evidence>
<keyword evidence="1" id="KW-0472">Membrane</keyword>
<reference evidence="2 3" key="1">
    <citation type="journal article" date="2014" name="PLoS Genet.">
        <title>Phylogenetically driven sequencing of extremely halophilic archaea reveals strategies for static and dynamic osmo-response.</title>
        <authorList>
            <person name="Becker E.A."/>
            <person name="Seitzer P.M."/>
            <person name="Tritt A."/>
            <person name="Larsen D."/>
            <person name="Krusor M."/>
            <person name="Yao A.I."/>
            <person name="Wu D."/>
            <person name="Madern D."/>
            <person name="Eisen J.A."/>
            <person name="Darling A.E."/>
            <person name="Facciotti M.T."/>
        </authorList>
    </citation>
    <scope>NUCLEOTIDE SEQUENCE [LARGE SCALE GENOMIC DNA]</scope>
    <source>
        <strain evidence="3">DSM 18796 / CECT 7217 / JCM 14584 / KCTC 4019 / B3</strain>
    </source>
</reference>
<organism evidence="2 3">
    <name type="scientific">Halalkalicoccus jeotgali (strain DSM 18796 / CECT 7217 / JCM 14584 / KCTC 4019 / B3)</name>
    <dbReference type="NCBI Taxonomy" id="795797"/>
    <lineage>
        <taxon>Archaea</taxon>
        <taxon>Methanobacteriati</taxon>
        <taxon>Methanobacteriota</taxon>
        <taxon>Stenosarchaea group</taxon>
        <taxon>Halobacteria</taxon>
        <taxon>Halobacteriales</taxon>
        <taxon>Halococcaceae</taxon>
        <taxon>Halalkalicoccus</taxon>
    </lineage>
</organism>
<dbReference type="EMBL" id="AOHV01000008">
    <property type="protein sequence ID" value="ELY40850.1"/>
    <property type="molecule type" value="Genomic_DNA"/>
</dbReference>
<dbReference type="AlphaFoldDB" id="L9VUH6"/>
<comment type="caution">
    <text evidence="2">The sequence shown here is derived from an EMBL/GenBank/DDBJ whole genome shotgun (WGS) entry which is preliminary data.</text>
</comment>
<keyword evidence="3" id="KW-1185">Reference proteome</keyword>
<accession>L9VUH6</accession>